<dbReference type="EMBL" id="JACYFU010000004">
    <property type="protein sequence ID" value="MBD8066909.1"/>
    <property type="molecule type" value="Genomic_DNA"/>
</dbReference>
<dbReference type="Pfam" id="PF07690">
    <property type="entry name" value="MFS_1"/>
    <property type="match status" value="2"/>
</dbReference>
<feature type="transmembrane region" description="Helical" evidence="7">
    <location>
        <begin position="177"/>
        <end position="196"/>
    </location>
</feature>
<feature type="transmembrane region" description="Helical" evidence="7">
    <location>
        <begin position="85"/>
        <end position="103"/>
    </location>
</feature>
<dbReference type="InterPro" id="IPR011701">
    <property type="entry name" value="MFS"/>
</dbReference>
<dbReference type="InterPro" id="IPR036259">
    <property type="entry name" value="MFS_trans_sf"/>
</dbReference>
<evidence type="ECO:0000256" key="2">
    <source>
        <dbReference type="ARBA" id="ARBA00022448"/>
    </source>
</evidence>
<accession>A0A927FYC8</accession>
<evidence type="ECO:0000256" key="4">
    <source>
        <dbReference type="ARBA" id="ARBA00022692"/>
    </source>
</evidence>
<dbReference type="GO" id="GO:0022857">
    <property type="term" value="F:transmembrane transporter activity"/>
    <property type="evidence" value="ECO:0007669"/>
    <property type="project" value="InterPro"/>
</dbReference>
<protein>
    <submittedName>
        <fullName evidence="9">DHA2 family efflux MFS transporter permease subunit</fullName>
    </submittedName>
</protein>
<dbReference type="PANTHER" id="PTHR42718">
    <property type="entry name" value="MAJOR FACILITATOR SUPERFAMILY MULTIDRUG TRANSPORTER MFSC"/>
    <property type="match status" value="1"/>
</dbReference>
<keyword evidence="4 7" id="KW-0812">Transmembrane</keyword>
<evidence type="ECO:0000259" key="8">
    <source>
        <dbReference type="PROSITE" id="PS50850"/>
    </source>
</evidence>
<evidence type="ECO:0000256" key="1">
    <source>
        <dbReference type="ARBA" id="ARBA00004651"/>
    </source>
</evidence>
<keyword evidence="2" id="KW-0813">Transport</keyword>
<feature type="transmembrane region" description="Helical" evidence="7">
    <location>
        <begin position="16"/>
        <end position="36"/>
    </location>
</feature>
<evidence type="ECO:0000313" key="10">
    <source>
        <dbReference type="Proteomes" id="UP000654108"/>
    </source>
</evidence>
<evidence type="ECO:0000313" key="9">
    <source>
        <dbReference type="EMBL" id="MBD8066909.1"/>
    </source>
</evidence>
<keyword evidence="10" id="KW-1185">Reference proteome</keyword>
<feature type="transmembrane region" description="Helical" evidence="7">
    <location>
        <begin position="233"/>
        <end position="255"/>
    </location>
</feature>
<dbReference type="NCBIfam" id="TIGR00711">
    <property type="entry name" value="efflux_EmrB"/>
    <property type="match status" value="1"/>
</dbReference>
<feature type="transmembrane region" description="Helical" evidence="7">
    <location>
        <begin position="208"/>
        <end position="227"/>
    </location>
</feature>
<name>A0A927FYC8_9HYPH</name>
<evidence type="ECO:0000256" key="6">
    <source>
        <dbReference type="ARBA" id="ARBA00023136"/>
    </source>
</evidence>
<feature type="domain" description="Major facilitator superfamily (MFS) profile" evidence="8">
    <location>
        <begin position="18"/>
        <end position="475"/>
    </location>
</feature>
<dbReference type="PRINTS" id="PR01036">
    <property type="entry name" value="TCRTETB"/>
</dbReference>
<dbReference type="AlphaFoldDB" id="A0A927FYC8"/>
<dbReference type="SUPFAM" id="SSF103473">
    <property type="entry name" value="MFS general substrate transporter"/>
    <property type="match status" value="2"/>
</dbReference>
<keyword evidence="6 7" id="KW-0472">Membrane</keyword>
<organism evidence="9 10">
    <name type="scientific">Devosia oryzisoli</name>
    <dbReference type="NCBI Taxonomy" id="2774138"/>
    <lineage>
        <taxon>Bacteria</taxon>
        <taxon>Pseudomonadati</taxon>
        <taxon>Pseudomonadota</taxon>
        <taxon>Alphaproteobacteria</taxon>
        <taxon>Hyphomicrobiales</taxon>
        <taxon>Devosiaceae</taxon>
        <taxon>Devosia</taxon>
    </lineage>
</organism>
<dbReference type="Gene3D" id="1.20.1720.10">
    <property type="entry name" value="Multidrug resistance protein D"/>
    <property type="match status" value="1"/>
</dbReference>
<dbReference type="Proteomes" id="UP000654108">
    <property type="component" value="Unassembled WGS sequence"/>
</dbReference>
<evidence type="ECO:0000256" key="5">
    <source>
        <dbReference type="ARBA" id="ARBA00022989"/>
    </source>
</evidence>
<keyword evidence="5 7" id="KW-1133">Transmembrane helix</keyword>
<sequence length="493" mass="52130">MSPHTGEGGPPDPRRWVALAILLIANFMNLIDVTIVNVALPSMRENLGASDSQIEWVVAAYVLAFALGLLPFGRLGDIVGRTRMFLLGVGAFTAASALCGLSPSIEMLIAARVLQGFAGAMMTPQVLAIATVTFPPQERGQAFSLFGLSAGLASVCGPILGGVLIDAHIFGLDWQPIFLVNVPIGILAVVAGWFLIPRLPGHAELKNDYVGIALFGLGIVAVVFPIVEGRTYGWPLWAFGLIALGLVMLGLFYLWQRRRAQAGEPQLLNYDLLRSKDFMFGAFVVTVFASGIPGMFMVISLLLQAGFNFTPLESGLTNTPFSVGVLIASFIAGRFGAHYLRSRLVAAAGLLTFGIGWLHFIIAGVADTIDHWWFLPPLLIAGIGLGLGFSSLFQLVLRSVPNRDAGAGSGALQAFQQVGGALGVALVGQIFFTNLGNNFAAGAGPHAAFADATALALWYQVISFAIVLILAFRFKGSGSQPQGRSVHAVPVEA</sequence>
<reference evidence="9" key="1">
    <citation type="submission" date="2020-09" db="EMBL/GenBank/DDBJ databases">
        <title>Genome seq and assembly of Devosia sp.</title>
        <authorList>
            <person name="Chhetri G."/>
        </authorList>
    </citation>
    <scope>NUCLEOTIDE SEQUENCE</scope>
    <source>
        <strain evidence="9">PTR5</strain>
    </source>
</reference>
<gene>
    <name evidence="9" type="ORF">IC608_15655</name>
</gene>
<feature type="transmembrane region" description="Helical" evidence="7">
    <location>
        <begin position="372"/>
        <end position="397"/>
    </location>
</feature>
<dbReference type="PROSITE" id="PS50850">
    <property type="entry name" value="MFS"/>
    <property type="match status" value="1"/>
</dbReference>
<feature type="transmembrane region" description="Helical" evidence="7">
    <location>
        <begin position="142"/>
        <end position="165"/>
    </location>
</feature>
<proteinExistence type="predicted"/>
<evidence type="ECO:0000256" key="7">
    <source>
        <dbReference type="SAM" id="Phobius"/>
    </source>
</evidence>
<keyword evidence="3" id="KW-1003">Cell membrane</keyword>
<feature type="transmembrane region" description="Helical" evidence="7">
    <location>
        <begin position="278"/>
        <end position="307"/>
    </location>
</feature>
<feature type="transmembrane region" description="Helical" evidence="7">
    <location>
        <begin position="344"/>
        <end position="366"/>
    </location>
</feature>
<feature type="transmembrane region" description="Helical" evidence="7">
    <location>
        <begin position="418"/>
        <end position="436"/>
    </location>
</feature>
<dbReference type="PANTHER" id="PTHR42718:SF39">
    <property type="entry name" value="ACTINORHODIN TRANSPORTER-RELATED"/>
    <property type="match status" value="1"/>
</dbReference>
<dbReference type="InterPro" id="IPR020846">
    <property type="entry name" value="MFS_dom"/>
</dbReference>
<dbReference type="InterPro" id="IPR004638">
    <property type="entry name" value="EmrB-like"/>
</dbReference>
<evidence type="ECO:0000256" key="3">
    <source>
        <dbReference type="ARBA" id="ARBA00022475"/>
    </source>
</evidence>
<feature type="transmembrane region" description="Helical" evidence="7">
    <location>
        <begin position="56"/>
        <end position="73"/>
    </location>
</feature>
<dbReference type="GO" id="GO:0005886">
    <property type="term" value="C:plasma membrane"/>
    <property type="evidence" value="ECO:0007669"/>
    <property type="project" value="UniProtKB-SubCell"/>
</dbReference>
<feature type="transmembrane region" description="Helical" evidence="7">
    <location>
        <begin position="109"/>
        <end position="130"/>
    </location>
</feature>
<comment type="caution">
    <text evidence="9">The sequence shown here is derived from an EMBL/GenBank/DDBJ whole genome shotgun (WGS) entry which is preliminary data.</text>
</comment>
<feature type="transmembrane region" description="Helical" evidence="7">
    <location>
        <begin position="456"/>
        <end position="474"/>
    </location>
</feature>
<feature type="transmembrane region" description="Helical" evidence="7">
    <location>
        <begin position="319"/>
        <end position="337"/>
    </location>
</feature>
<dbReference type="CDD" id="cd17321">
    <property type="entry name" value="MFS_MMR_MDR_like"/>
    <property type="match status" value="1"/>
</dbReference>
<dbReference type="RefSeq" id="WP_191777464.1">
    <property type="nucleotide sequence ID" value="NZ_JACYFU010000004.1"/>
</dbReference>
<dbReference type="Gene3D" id="1.20.1250.20">
    <property type="entry name" value="MFS general substrate transporter like domains"/>
    <property type="match status" value="1"/>
</dbReference>
<comment type="subcellular location">
    <subcellularLocation>
        <location evidence="1">Cell membrane</location>
        <topology evidence="1">Multi-pass membrane protein</topology>
    </subcellularLocation>
</comment>